<evidence type="ECO:0000256" key="2">
    <source>
        <dbReference type="ARBA" id="ARBA00022448"/>
    </source>
</evidence>
<accession>A0A2P8E3N6</accession>
<sequence>MRRPLLWRGVALAGAAALTLGACGDDGGGSDGTAEPTEDQTQDTGQTDEPQADVDVERPGRDEVLDLGYVLPESGPLAFLGAPMITGANMALEDINAAGGVLGSDVTLTTGDEAGDAALAQQAAARLINSGVDGVLGAAASGMSQEIIQLLYDNQIVQCSPANTSPSFSEQENNGFYHRTVPPDAAVAPIIADTVVADGAQNVAVVARADDYGVALADLVETNVQNLGGSVATRVDYDPNTSDFSAEVSQITGANPDAVVIIGFGEAATLIRQLIEAGVPANAIYGSDGLFGPTLTQDVNPDDPGFISGMKVIGASGGEEFNNRLNERLPDNEKGNLIYGGQAYDCMIIMALGAIAADSTDPVDFNETVNAVTKDGTECSTFANCSELLASGEDIDYQGVSGPLNIQGTDPAVGRYAIAQFQDDGSLEVVGSQDVDLTQLG</sequence>
<dbReference type="Gene3D" id="3.40.50.2300">
    <property type="match status" value="2"/>
</dbReference>
<dbReference type="RefSeq" id="WP_106537107.1">
    <property type="nucleotide sequence ID" value="NZ_ML142900.1"/>
</dbReference>
<feature type="region of interest" description="Disordered" evidence="5">
    <location>
        <begin position="24"/>
        <end position="54"/>
    </location>
</feature>
<evidence type="ECO:0000256" key="1">
    <source>
        <dbReference type="ARBA" id="ARBA00010062"/>
    </source>
</evidence>
<dbReference type="EMBL" id="PYGE01000006">
    <property type="protein sequence ID" value="PSL04083.1"/>
    <property type="molecule type" value="Genomic_DNA"/>
</dbReference>
<dbReference type="PRINTS" id="PR00337">
    <property type="entry name" value="LEUILEVALBP"/>
</dbReference>
<dbReference type="PANTHER" id="PTHR30483">
    <property type="entry name" value="LEUCINE-SPECIFIC-BINDING PROTEIN"/>
    <property type="match status" value="1"/>
</dbReference>
<feature type="chain" id="PRO_5039463641" evidence="6">
    <location>
        <begin position="25"/>
        <end position="441"/>
    </location>
</feature>
<keyword evidence="4" id="KW-0029">Amino-acid transport</keyword>
<dbReference type="PROSITE" id="PS51257">
    <property type="entry name" value="PROKAR_LIPOPROTEIN"/>
    <property type="match status" value="1"/>
</dbReference>
<keyword evidence="3 6" id="KW-0732">Signal</keyword>
<dbReference type="InterPro" id="IPR000709">
    <property type="entry name" value="Leu_Ile_Val-bd"/>
</dbReference>
<dbReference type="GO" id="GO:0006865">
    <property type="term" value="P:amino acid transport"/>
    <property type="evidence" value="ECO:0007669"/>
    <property type="project" value="UniProtKB-KW"/>
</dbReference>
<evidence type="ECO:0000256" key="6">
    <source>
        <dbReference type="SAM" id="SignalP"/>
    </source>
</evidence>
<keyword evidence="9" id="KW-1185">Reference proteome</keyword>
<reference evidence="8 9" key="1">
    <citation type="submission" date="2018-03" db="EMBL/GenBank/DDBJ databases">
        <title>Genomic Encyclopedia of Archaeal and Bacterial Type Strains, Phase II (KMG-II): from individual species to whole genera.</title>
        <authorList>
            <person name="Goeker M."/>
        </authorList>
    </citation>
    <scope>NUCLEOTIDE SEQUENCE [LARGE SCALE GENOMIC DNA]</scope>
    <source>
        <strain evidence="8 9">DSM 45211</strain>
    </source>
</reference>
<comment type="caution">
    <text evidence="8">The sequence shown here is derived from an EMBL/GenBank/DDBJ whole genome shotgun (WGS) entry which is preliminary data.</text>
</comment>
<dbReference type="InterPro" id="IPR028082">
    <property type="entry name" value="Peripla_BP_I"/>
</dbReference>
<feature type="signal peptide" evidence="6">
    <location>
        <begin position="1"/>
        <end position="24"/>
    </location>
</feature>
<evidence type="ECO:0000313" key="8">
    <source>
        <dbReference type="EMBL" id="PSL04083.1"/>
    </source>
</evidence>
<feature type="domain" description="Leucine-binding protein" evidence="7">
    <location>
        <begin position="67"/>
        <end position="376"/>
    </location>
</feature>
<evidence type="ECO:0000256" key="3">
    <source>
        <dbReference type="ARBA" id="ARBA00022729"/>
    </source>
</evidence>
<dbReference type="Proteomes" id="UP000243528">
    <property type="component" value="Unassembled WGS sequence"/>
</dbReference>
<evidence type="ECO:0000256" key="5">
    <source>
        <dbReference type="SAM" id="MobiDB-lite"/>
    </source>
</evidence>
<evidence type="ECO:0000256" key="4">
    <source>
        <dbReference type="ARBA" id="ARBA00022970"/>
    </source>
</evidence>
<dbReference type="CDD" id="cd06346">
    <property type="entry name" value="PBP1_ABC_ligand_binding-like"/>
    <property type="match status" value="1"/>
</dbReference>
<protein>
    <submittedName>
        <fullName evidence="8">Amino acid/amide ABC transporter substrate-binding protein (HAAT family)</fullName>
    </submittedName>
</protein>
<proteinExistence type="inferred from homology"/>
<gene>
    <name evidence="8" type="ORF">CLV30_10685</name>
</gene>
<dbReference type="SUPFAM" id="SSF53822">
    <property type="entry name" value="Periplasmic binding protein-like I"/>
    <property type="match status" value="1"/>
</dbReference>
<organism evidence="8 9">
    <name type="scientific">Haloactinopolyspora alba</name>
    <dbReference type="NCBI Taxonomy" id="648780"/>
    <lineage>
        <taxon>Bacteria</taxon>
        <taxon>Bacillati</taxon>
        <taxon>Actinomycetota</taxon>
        <taxon>Actinomycetes</taxon>
        <taxon>Jiangellales</taxon>
        <taxon>Jiangellaceae</taxon>
        <taxon>Haloactinopolyspora</taxon>
    </lineage>
</organism>
<dbReference type="InterPro" id="IPR028081">
    <property type="entry name" value="Leu-bd"/>
</dbReference>
<keyword evidence="2" id="KW-0813">Transport</keyword>
<dbReference type="AlphaFoldDB" id="A0A2P8E3N6"/>
<dbReference type="PANTHER" id="PTHR30483:SF6">
    <property type="entry name" value="PERIPLASMIC BINDING PROTEIN OF ABC TRANSPORTER FOR NATURAL AMINO ACIDS"/>
    <property type="match status" value="1"/>
</dbReference>
<name>A0A2P8E3N6_9ACTN</name>
<evidence type="ECO:0000259" key="7">
    <source>
        <dbReference type="Pfam" id="PF13458"/>
    </source>
</evidence>
<dbReference type="OrthoDB" id="7337537at2"/>
<comment type="similarity">
    <text evidence="1">Belongs to the leucine-binding protein family.</text>
</comment>
<dbReference type="InterPro" id="IPR051010">
    <property type="entry name" value="BCAA_transport"/>
</dbReference>
<evidence type="ECO:0000313" key="9">
    <source>
        <dbReference type="Proteomes" id="UP000243528"/>
    </source>
</evidence>
<dbReference type="Pfam" id="PF13458">
    <property type="entry name" value="Peripla_BP_6"/>
    <property type="match status" value="1"/>
</dbReference>